<accession>A0A2S5CPF1</accession>
<evidence type="ECO:0000313" key="3">
    <source>
        <dbReference type="Proteomes" id="UP000237423"/>
    </source>
</evidence>
<reference evidence="2 3" key="1">
    <citation type="submission" date="2017-11" db="EMBL/GenBank/DDBJ databases">
        <title>Draft Genome Sequence of Methylobacter psychrotolerans Sph1T, an Obligate Methanotroph from Low-Temperature Environments.</title>
        <authorList>
            <person name="Oshkin I.Y."/>
            <person name="Miroshnikov K."/>
            <person name="Belova S.E."/>
            <person name="Korzhenkov A."/>
            <person name="Toshchakov S.V."/>
            <person name="Dedysh S.N."/>
        </authorList>
    </citation>
    <scope>NUCLEOTIDE SEQUENCE [LARGE SCALE GENOMIC DNA]</scope>
    <source>
        <strain evidence="2 3">Sph1</strain>
    </source>
</reference>
<dbReference type="Pfam" id="PF16289">
    <property type="entry name" value="PIN_12"/>
    <property type="match status" value="1"/>
</dbReference>
<dbReference type="RefSeq" id="WP_103973707.1">
    <property type="nucleotide sequence ID" value="NZ_PGFZ01000002.1"/>
</dbReference>
<comment type="caution">
    <text evidence="2">The sequence shown here is derived from an EMBL/GenBank/DDBJ whole genome shotgun (WGS) entry which is preliminary data.</text>
</comment>
<protein>
    <recommendedName>
        <fullName evidence="1">DUF4935 domain-containing protein</fullName>
    </recommendedName>
</protein>
<proteinExistence type="predicted"/>
<dbReference type="InterPro" id="IPR032557">
    <property type="entry name" value="DUF4935"/>
</dbReference>
<dbReference type="Proteomes" id="UP000237423">
    <property type="component" value="Unassembled WGS sequence"/>
</dbReference>
<dbReference type="AlphaFoldDB" id="A0A2S5CPF1"/>
<dbReference type="InterPro" id="IPR011990">
    <property type="entry name" value="TPR-like_helical_dom_sf"/>
</dbReference>
<organism evidence="2 3">
    <name type="scientific">Methylovulum psychrotolerans</name>
    <dbReference type="NCBI Taxonomy" id="1704499"/>
    <lineage>
        <taxon>Bacteria</taxon>
        <taxon>Pseudomonadati</taxon>
        <taxon>Pseudomonadota</taxon>
        <taxon>Gammaproteobacteria</taxon>
        <taxon>Methylococcales</taxon>
        <taxon>Methylococcaceae</taxon>
        <taxon>Methylovulum</taxon>
    </lineage>
</organism>
<evidence type="ECO:0000259" key="1">
    <source>
        <dbReference type="Pfam" id="PF16289"/>
    </source>
</evidence>
<name>A0A2S5CPF1_9GAMM</name>
<feature type="domain" description="DUF4935" evidence="1">
    <location>
        <begin position="4"/>
        <end position="162"/>
    </location>
</feature>
<dbReference type="EMBL" id="PGFZ01000002">
    <property type="protein sequence ID" value="POZ52693.1"/>
    <property type="molecule type" value="Genomic_DNA"/>
</dbReference>
<dbReference type="Gene3D" id="1.25.40.10">
    <property type="entry name" value="Tetratricopeptide repeat domain"/>
    <property type="match status" value="1"/>
</dbReference>
<evidence type="ECO:0000313" key="2">
    <source>
        <dbReference type="EMBL" id="POZ52693.1"/>
    </source>
</evidence>
<sequence length="170" mass="19368">MINIYVESNFILELAWMQEEHESCEKILEICQEQHAKLLVPAYSIGETYETLGRHQKNRRSLNKALETELTQLKRSSLHKDKIETYQMISVLLESDAEENQSFLQSHSRLLALAEIIPLTKGVLLLATQAPVKLKSPQDSIVYASILQHLRENSVDKRGFIISYASASEA</sequence>
<gene>
    <name evidence="2" type="ORF">AADEFJLK_01300</name>
</gene>